<reference evidence="1" key="1">
    <citation type="submission" date="2021-05" db="EMBL/GenBank/DDBJ databases">
        <authorList>
            <person name="Pan Q."/>
            <person name="Jouanno E."/>
            <person name="Zahm M."/>
            <person name="Klopp C."/>
            <person name="Cabau C."/>
            <person name="Louis A."/>
            <person name="Berthelot C."/>
            <person name="Parey E."/>
            <person name="Roest Crollius H."/>
            <person name="Montfort J."/>
            <person name="Robinson-Rechavi M."/>
            <person name="Bouchez O."/>
            <person name="Lampietro C."/>
            <person name="Lopez Roques C."/>
            <person name="Donnadieu C."/>
            <person name="Postlethwait J."/>
            <person name="Bobe J."/>
            <person name="Dillon D."/>
            <person name="Chandos A."/>
            <person name="von Hippel F."/>
            <person name="Guiguen Y."/>
        </authorList>
    </citation>
    <scope>NUCLEOTIDE SEQUENCE</scope>
    <source>
        <strain evidence="1">YG-Jan2019</strain>
    </source>
</reference>
<protein>
    <submittedName>
        <fullName evidence="1">Uncharacterized protein</fullName>
    </submittedName>
</protein>
<name>A0ACC2GHJ1_DALPE</name>
<dbReference type="EMBL" id="CM055740">
    <property type="protein sequence ID" value="KAJ8003136.1"/>
    <property type="molecule type" value="Genomic_DNA"/>
</dbReference>
<evidence type="ECO:0000313" key="1">
    <source>
        <dbReference type="EMBL" id="KAJ8003136.1"/>
    </source>
</evidence>
<organism evidence="1 2">
    <name type="scientific">Dallia pectoralis</name>
    <name type="common">Alaska blackfish</name>
    <dbReference type="NCBI Taxonomy" id="75939"/>
    <lineage>
        <taxon>Eukaryota</taxon>
        <taxon>Metazoa</taxon>
        <taxon>Chordata</taxon>
        <taxon>Craniata</taxon>
        <taxon>Vertebrata</taxon>
        <taxon>Euteleostomi</taxon>
        <taxon>Actinopterygii</taxon>
        <taxon>Neopterygii</taxon>
        <taxon>Teleostei</taxon>
        <taxon>Protacanthopterygii</taxon>
        <taxon>Esociformes</taxon>
        <taxon>Umbridae</taxon>
        <taxon>Dallia</taxon>
    </lineage>
</organism>
<sequence length="1131" mass="126621">MSVDAQTEEGDTSSKKVVAVEKDETETSVSGVPNDLSMMCDQSTGPPIYFSGKPGFHEKTPVSGCVSMSSNMDPQHTFSKDLGDHLEGPVSPVPSYTSMKSNMSMKLPNTLPNEPSCVSMKSNCSMDPPNSFSKEPFSPEQRIRTMKEDQTTDHPDEMENVSAVDPKMYQHLQPCVVAEIQNKLKATLKKRYQFVFEGLTQKRSITLHNDIYTELYITEGGCLEVNNKHEIIQIETASRRPATQDTPIKFNDMYNLPGRDRQIKNVLTKGVAGIGKTISVGKFILDWAEGKANQDIEFIFPIPFRELNMIGTKICSLMDLLHSFFEELKEYKMIDYDECKVLFILDGLDECQLPFNFKTNKRCSDVSESASVDLLLTNLISRNLLPTALIWITCRPAAASQIPSECIDLVTEVRGFNDQQKEEYFRKRFGDEKLAGRIFSHIKSSVSLYIMCHIPVFCWISSTVLERVLAESESKEIPKTLTQMCIHFLIFQIKQSSRKFLGEDDHHKNTEMIMKLGKLAYQQLNKLNLIFYEADLRKCDIDVTEASVYSGVCTQIFIEEHGLCQEKVYCFVHLIIQEFLAALYVFLTLKNTNVNLLSYGVNIQSTSGETPVMFLLKDAVDKAIQSKNGHLDLFLRFLLGLSLEDNQTLLQRLLTQKGRLSQTSEETTLYIKMKIKKNLSPERCINLFHCLNELNDHSLVEEIQSYLNKGRLSEAELSPAQWSALVFVLLTSEEKQDVFDLRKYFKSEEGLKRLLPVLKSTKTAILINCNLTETCCESLASALKWTCSSLRDLDLSDNKLQDSGVTRFSTGLKNLNCKLKTLRLKNCGMTKEGCDSLALALKTNSAHLRDLDLSKNILGDSGLKLLCTVLKDPNCKVEILCLSSCGVRRDGCDFLASALRSNPSHLRNLDMSRNKLKDTGVKLLSAELKNLQCMLEKLRLYNSETTEEGLSYLADAFTTNPSHIRELDVGGNNLGVSGIKKIGAVLKEPLCKLETLRLPSCGLTEESTTILISALRSNPSHIRELDLTNNQPGDSGVKILSAVLEEPLCKLERLSLKCCNLTEKCCGSLASALSSTSLKELYLSHNNLQDSGVKLLSAGLGNPHCKLGTFKLTGCTVTEEGCIQMKVTFFD</sequence>
<comment type="caution">
    <text evidence="1">The sequence shown here is derived from an EMBL/GenBank/DDBJ whole genome shotgun (WGS) entry which is preliminary data.</text>
</comment>
<accession>A0ACC2GHJ1</accession>
<dbReference type="Proteomes" id="UP001157502">
    <property type="component" value="Chromosome 13"/>
</dbReference>
<evidence type="ECO:0000313" key="2">
    <source>
        <dbReference type="Proteomes" id="UP001157502"/>
    </source>
</evidence>
<proteinExistence type="predicted"/>
<keyword evidence="2" id="KW-1185">Reference proteome</keyword>
<gene>
    <name evidence="1" type="ORF">DPEC_G00166240</name>
</gene>